<reference evidence="1 2" key="1">
    <citation type="submission" date="2016-06" db="EMBL/GenBank/DDBJ databases">
        <authorList>
            <person name="Kjaerup R.B."/>
            <person name="Dalgaard T.S."/>
            <person name="Juul-Madsen H.R."/>
        </authorList>
    </citation>
    <scope>NUCLEOTIDE SEQUENCE [LARGE SCALE GENOMIC DNA]</scope>
</reference>
<dbReference type="OrthoDB" id="2530at10239"/>
<name>A0A1B2IDM2_9CAUD</name>
<dbReference type="EMBL" id="KX397369">
    <property type="protein sequence ID" value="ANZ49387.1"/>
    <property type="molecule type" value="Genomic_DNA"/>
</dbReference>
<proteinExistence type="predicted"/>
<keyword evidence="1" id="KW-0240">DNA-directed RNA polymerase</keyword>
<dbReference type="RefSeq" id="YP_009278640.1">
    <property type="nucleotide sequence ID" value="NC_031010.1"/>
</dbReference>
<protein>
    <submittedName>
        <fullName evidence="1">Putative DNA-directed RNA polymerase beta subunit</fullName>
    </submittedName>
</protein>
<dbReference type="GeneID" id="29061879"/>
<evidence type="ECO:0000313" key="1">
    <source>
        <dbReference type="EMBL" id="ANZ49387.1"/>
    </source>
</evidence>
<dbReference type="KEGG" id="vg:29061879"/>
<dbReference type="Gene3D" id="2.40.40.20">
    <property type="match status" value="1"/>
</dbReference>
<sequence length="529" mass="60819">MHKTPKFYGISGRLDCQDNYLKDLFIEAAAKNIKPPTVINDVARSGDPIKVAEEIDLLVQNRIRDEQLNSAPICSITCERPIAHRYNLGVVCPTCGYAVTEHRIESEVWIRAPEEMEFFVSPRFWAMFNAFFGGKMKKFDRNKVTVQRGSDLMMWMLDPYYRPEDSDSKRMQVVKRILLERGFERGIRNFVDRHQSVFAVLTDPEVWKEIYPSNRNTSGASEILRQQWKTFFETQAHGMFTRHLPIISPKLIVSEEGRRGIMIDPVFTGAIDAVKNISLLYTRGKMIEPRFLISRAIKANQQLAYFHMDFRREVLEQKPGYYRGKVSATHIPFSGRATISPISEPHDAWKLKAPWRWMVGLMSVDIENKLMRRGYSPRECERVIAMACMQFMPEVKEILDELIRESPGGIGIPVVPLRNPTLVQLSVQLLYIDEVVTDVNQCSIRISDRVIKCANGDFDGDQFMVYRPVDKLEMDLAEAYRPDNGFMSSTNVDKVEGGMILHNELISMQNQFLIEADEDDEVGVALEDL</sequence>
<accession>A0A1B2IDM2</accession>
<dbReference type="GO" id="GO:0000428">
    <property type="term" value="C:DNA-directed RNA polymerase complex"/>
    <property type="evidence" value="ECO:0007669"/>
    <property type="project" value="UniProtKB-KW"/>
</dbReference>
<organism evidence="1 2">
    <name type="scientific">Erwinia phage vB_EamM_Kwan</name>
    <dbReference type="NCBI Taxonomy" id="1883374"/>
    <lineage>
        <taxon>Viruses</taxon>
        <taxon>Duplodnaviria</taxon>
        <taxon>Heunggongvirae</taxon>
        <taxon>Uroviricota</taxon>
        <taxon>Caudoviricetes</taxon>
        <taxon>Chimalliviridae</taxon>
        <taxon>Wellingtonvirus</taxon>
        <taxon>Wellingtonvirus wellington</taxon>
    </lineage>
</organism>
<dbReference type="Proteomes" id="UP000202923">
    <property type="component" value="Genome"/>
</dbReference>
<dbReference type="SUPFAM" id="SSF64484">
    <property type="entry name" value="beta and beta-prime subunits of DNA dependent RNA-polymerase"/>
    <property type="match status" value="1"/>
</dbReference>
<gene>
    <name evidence="1" type="ORF">KWAN_35</name>
</gene>
<keyword evidence="1" id="KW-0804">Transcription</keyword>
<evidence type="ECO:0000313" key="2">
    <source>
        <dbReference type="Proteomes" id="UP000202923"/>
    </source>
</evidence>